<keyword evidence="2" id="KW-1185">Reference proteome</keyword>
<sequence>LMRRWVTLYLQDTFFIAPGLSYIEEEGKDPTIRIEGMKQLGGTGTGKELTVKSIFNLYW</sequence>
<dbReference type="Proteomes" id="UP000789920">
    <property type="component" value="Unassembled WGS sequence"/>
</dbReference>
<name>A0ACA9SKY3_9GLOM</name>
<evidence type="ECO:0000313" key="1">
    <source>
        <dbReference type="EMBL" id="CAG8842883.1"/>
    </source>
</evidence>
<reference evidence="1" key="1">
    <citation type="submission" date="2021-06" db="EMBL/GenBank/DDBJ databases">
        <authorList>
            <person name="Kallberg Y."/>
            <person name="Tangrot J."/>
            <person name="Rosling A."/>
        </authorList>
    </citation>
    <scope>NUCLEOTIDE SEQUENCE</scope>
    <source>
        <strain evidence="1">MA461A</strain>
    </source>
</reference>
<organism evidence="1 2">
    <name type="scientific">Racocetra persica</name>
    <dbReference type="NCBI Taxonomy" id="160502"/>
    <lineage>
        <taxon>Eukaryota</taxon>
        <taxon>Fungi</taxon>
        <taxon>Fungi incertae sedis</taxon>
        <taxon>Mucoromycota</taxon>
        <taxon>Glomeromycotina</taxon>
        <taxon>Glomeromycetes</taxon>
        <taxon>Diversisporales</taxon>
        <taxon>Gigasporaceae</taxon>
        <taxon>Racocetra</taxon>
    </lineage>
</organism>
<dbReference type="EMBL" id="CAJVQC010136066">
    <property type="protein sequence ID" value="CAG8842883.1"/>
    <property type="molecule type" value="Genomic_DNA"/>
</dbReference>
<gene>
    <name evidence="1" type="ORF">RPERSI_LOCUS32518</name>
</gene>
<feature type="non-terminal residue" evidence="1">
    <location>
        <position position="59"/>
    </location>
</feature>
<protein>
    <submittedName>
        <fullName evidence="1">6122_t:CDS:1</fullName>
    </submittedName>
</protein>
<comment type="caution">
    <text evidence="1">The sequence shown here is derived from an EMBL/GenBank/DDBJ whole genome shotgun (WGS) entry which is preliminary data.</text>
</comment>
<proteinExistence type="predicted"/>
<accession>A0ACA9SKY3</accession>
<feature type="non-terminal residue" evidence="1">
    <location>
        <position position="1"/>
    </location>
</feature>
<evidence type="ECO:0000313" key="2">
    <source>
        <dbReference type="Proteomes" id="UP000789920"/>
    </source>
</evidence>